<protein>
    <recommendedName>
        <fullName evidence="4">DNA-binding protein</fullName>
    </recommendedName>
</protein>
<feature type="compositionally biased region" description="Basic and acidic residues" evidence="1">
    <location>
        <begin position="627"/>
        <end position="653"/>
    </location>
</feature>
<feature type="compositionally biased region" description="Basic and acidic residues" evidence="1">
    <location>
        <begin position="940"/>
        <end position="954"/>
    </location>
</feature>
<dbReference type="EMBL" id="BAAAUG010000043">
    <property type="protein sequence ID" value="GAA3105438.1"/>
    <property type="molecule type" value="Genomic_DNA"/>
</dbReference>
<name>A0ABP6MFL1_9ACTN</name>
<dbReference type="Proteomes" id="UP001501637">
    <property type="component" value="Unassembled WGS sequence"/>
</dbReference>
<sequence>MAPALVIPLPTQPHSSTLYLDWARAHDPAAEPVAEESTELLRTELGRAHEKPGQVLRELGWRAERLPAAHRPWFWDTVGHRLSSWQPRHAGRAYALARQAEQKLGLPVDEGHRVENALLFARAGALPAKEMGAHQRWLAASLSPERAHQEFVRFLTAWAGSPAGLAADLATRIRNSARSAGLGQAEEARVLGEVLRQARGKPVPDALLDAAAAVLADHPADDALSSALVDLFPSHNTDGAAWLRLLARSGAGDAMVAGRVTPEGGCGAWLGRFTYAYGYRKADGGGVSRQQLPRELLDLVTGLAPFIRAEGGPVQVHRTRHHYTGLDADLLDTCLAAGVAVEDPGLRVPLNFWGERSHRDLRSLAEDPVFGPRLEGTVHARLRRGTALTLLPGNAGINAEVHGRITRLLGELRGGGLAAAEEAVVELGSLLDRPTATALDGIEEALAELDLVGPLARALRAGLPEEFGWPALEDALAEFDDGTVTGVTGTWPVLTVFSRDRAVAVDHAGRRAAFAFRLPEEARSQSVHYVGGRFLVGWSTDDQLGLVSDAFWSDRPEDVFKPENPLGMVAYGGHIDGGLGFQFETADGTGRHDGERALRPGDREGISGHEQQLSDGKHCWSSAPFGNERHGGRDRGWTRFDPETGVRGEDRRLPDFPGAPPAEQGMAVHLDGISLAPMPPGAAPSPLGQDGSLVGCRVLYRTDYPSNAPERYTLESIDGRRADFRVTRQGQTPWGIVHMPEEGEYGVLAETDRVRCHSAEDGSLLWELPGFPDRSWLRAFKLRAAKGNNQRPDRLNSAGKFLAPPPAFWHFLTPRDPASSRALRAATHATARTLLEAARTATSDHELHAELVSALPQLKDRRIIEGALRAARRAAAALALREVLSRQVGIMRSGPAVTLRAEVSDTDLTAALRGLLTNPQGFRRHSAQPQPATQTAIAADGRHLRGETDDETRRLSPPAPPADWTTLLGGIDAVAWRAVTAPTPDTERAALTELLHTWSGQPFAEPGSSWRTGRATESALAASRAAGHPVAATTAAAPADRGRVTAPADPELRFIQPGAAPAPEGATDCETVGIARDDAARLVRLLELLAVKGPLPLSTEALTEFSRRTGARRALAALALGGLPRQAWTDDHRKMLRGAPYRATKEIESAYDSLFSKLGIAGRQEILAAGMPDDPADLWADGGVVAAAGRMAEVWIRLLGARPYVDEDLTAALENDLTLGADWAAALAGSGTQDATAARYVLAADTHGGVKLHRTNPDGSLGNWVYGKSVPHRALSSLLVWALTERPVGDPAVAGVPDLHARLRELPLSLGCHAFPGGAQEIARRFGPTRHPLHPSPGSPPQGGADEAVAYDDGLLIVGAPQGHVFVRPAGLADPGRLQRVTRVCQELALPDLLRRVRETAALYEDGLARMVDRAADSPVPAGGYEANPQLSVPELVTEVAAALGVGRDAAALHLQLLALPAPTDRNVRRWNSWTAARHKAAQAELAAAGVIETGKRPRAGRTAFLPGGWTEAAAPHLPLESAKPATLLASPDGRGGFDGPFIRLLPTVPLHELFARAWELAARP</sequence>
<feature type="compositionally biased region" description="Low complexity" evidence="1">
    <location>
        <begin position="927"/>
        <end position="939"/>
    </location>
</feature>
<proteinExistence type="predicted"/>
<dbReference type="RefSeq" id="WP_344521463.1">
    <property type="nucleotide sequence ID" value="NZ_BAAAUG010000043.1"/>
</dbReference>
<evidence type="ECO:0000256" key="1">
    <source>
        <dbReference type="SAM" id="MobiDB-lite"/>
    </source>
</evidence>
<feature type="region of interest" description="Disordered" evidence="1">
    <location>
        <begin position="921"/>
        <end position="961"/>
    </location>
</feature>
<comment type="caution">
    <text evidence="2">The sequence shown here is derived from an EMBL/GenBank/DDBJ whole genome shotgun (WGS) entry which is preliminary data.</text>
</comment>
<organism evidence="2 3">
    <name type="scientific">Streptomyces rectiviolaceus</name>
    <dbReference type="NCBI Taxonomy" id="332591"/>
    <lineage>
        <taxon>Bacteria</taxon>
        <taxon>Bacillati</taxon>
        <taxon>Actinomycetota</taxon>
        <taxon>Actinomycetes</taxon>
        <taxon>Kitasatosporales</taxon>
        <taxon>Streptomycetaceae</taxon>
        <taxon>Streptomyces</taxon>
    </lineage>
</organism>
<accession>A0ABP6MFL1</accession>
<feature type="region of interest" description="Disordered" evidence="1">
    <location>
        <begin position="1327"/>
        <end position="1346"/>
    </location>
</feature>
<gene>
    <name evidence="2" type="ORF">GCM10010449_30600</name>
</gene>
<reference evidence="3" key="1">
    <citation type="journal article" date="2019" name="Int. J. Syst. Evol. Microbiol.">
        <title>The Global Catalogue of Microorganisms (GCM) 10K type strain sequencing project: providing services to taxonomists for standard genome sequencing and annotation.</title>
        <authorList>
            <consortium name="The Broad Institute Genomics Platform"/>
            <consortium name="The Broad Institute Genome Sequencing Center for Infectious Disease"/>
            <person name="Wu L."/>
            <person name="Ma J."/>
        </authorList>
    </citation>
    <scope>NUCLEOTIDE SEQUENCE [LARGE SCALE GENOMIC DNA]</scope>
    <source>
        <strain evidence="3">JCM 9092</strain>
    </source>
</reference>
<evidence type="ECO:0008006" key="4">
    <source>
        <dbReference type="Google" id="ProtNLM"/>
    </source>
</evidence>
<keyword evidence="3" id="KW-1185">Reference proteome</keyword>
<evidence type="ECO:0000313" key="3">
    <source>
        <dbReference type="Proteomes" id="UP001501637"/>
    </source>
</evidence>
<feature type="region of interest" description="Disordered" evidence="1">
    <location>
        <begin position="589"/>
        <end position="653"/>
    </location>
</feature>
<evidence type="ECO:0000313" key="2">
    <source>
        <dbReference type="EMBL" id="GAA3105438.1"/>
    </source>
</evidence>
<feature type="compositionally biased region" description="Basic and acidic residues" evidence="1">
    <location>
        <begin position="589"/>
        <end position="607"/>
    </location>
</feature>